<comment type="caution">
    <text evidence="2">The sequence shown here is derived from an EMBL/GenBank/DDBJ whole genome shotgun (WGS) entry which is preliminary data.</text>
</comment>
<reference evidence="2 3" key="1">
    <citation type="submission" date="2021-02" db="EMBL/GenBank/DDBJ databases">
        <title>Draft Genome Sequences of 5 Vibrio neptunius Strains Isolated From of Bivalve Hatcheries.</title>
        <authorList>
            <person name="Galvis F."/>
            <person name="Barja J.L."/>
            <person name="Lemos M.L."/>
            <person name="Balado M."/>
        </authorList>
    </citation>
    <scope>NUCLEOTIDE SEQUENCE [LARGE SCALE GENOMIC DNA]</scope>
    <source>
        <strain evidence="2 3">PP-145.98</strain>
    </source>
</reference>
<proteinExistence type="predicted"/>
<gene>
    <name evidence="2" type="ORF">JYA62_21865</name>
</gene>
<evidence type="ECO:0000313" key="3">
    <source>
        <dbReference type="Proteomes" id="UP000779070"/>
    </source>
</evidence>
<evidence type="ECO:0000256" key="1">
    <source>
        <dbReference type="SAM" id="MobiDB-lite"/>
    </source>
</evidence>
<dbReference type="EMBL" id="JAFHLB010000042">
    <property type="protein sequence ID" value="MBN3580299.1"/>
    <property type="molecule type" value="Genomic_DNA"/>
</dbReference>
<sequence>MKLRRLLLALIINVVFVSTVYAHPLIIKEDDTLNRTLCQDDEDIYFNAQLENGKIASLCAYQHYSPDTGYVKYRYGDVGSVELEFPSDKKPPRGRFLTYHVRLGPNVQGHWVYFYINDYRYLLSSVNNGCLVSVDDMSSIKGVELFLGYCEKQSKLKVDRRRTGLLLDEAEVYEKFPEQSQDPTEPQFHRSRFNRINSERQRP</sequence>
<dbReference type="Proteomes" id="UP000779070">
    <property type="component" value="Unassembled WGS sequence"/>
</dbReference>
<keyword evidence="3" id="KW-1185">Reference proteome</keyword>
<protein>
    <submittedName>
        <fullName evidence="2">Uncharacterized protein</fullName>
    </submittedName>
</protein>
<evidence type="ECO:0000313" key="2">
    <source>
        <dbReference type="EMBL" id="MBN3580299.1"/>
    </source>
</evidence>
<accession>A0ABS3A8U0</accession>
<name>A0ABS3A8U0_9VIBR</name>
<organism evidence="2 3">
    <name type="scientific">Vibrio neptunius</name>
    <dbReference type="NCBI Taxonomy" id="170651"/>
    <lineage>
        <taxon>Bacteria</taxon>
        <taxon>Pseudomonadati</taxon>
        <taxon>Pseudomonadota</taxon>
        <taxon>Gammaproteobacteria</taxon>
        <taxon>Vibrionales</taxon>
        <taxon>Vibrionaceae</taxon>
        <taxon>Vibrio</taxon>
    </lineage>
</organism>
<dbReference type="RefSeq" id="WP_206372033.1">
    <property type="nucleotide sequence ID" value="NZ_CAWPTM010000105.1"/>
</dbReference>
<feature type="region of interest" description="Disordered" evidence="1">
    <location>
        <begin position="176"/>
        <end position="203"/>
    </location>
</feature>